<feature type="compositionally biased region" description="Pro residues" evidence="1">
    <location>
        <begin position="367"/>
        <end position="376"/>
    </location>
</feature>
<dbReference type="VEuPathDB" id="FungiDB:PCH_Pc18g02800"/>
<organism evidence="3 4">
    <name type="scientific">Penicillium rubens (strain ATCC 28089 / DSM 1075 / NRRL 1951 / Wisconsin 54-1255)</name>
    <name type="common">Penicillium chrysogenum</name>
    <dbReference type="NCBI Taxonomy" id="500485"/>
    <lineage>
        <taxon>Eukaryota</taxon>
        <taxon>Fungi</taxon>
        <taxon>Dikarya</taxon>
        <taxon>Ascomycota</taxon>
        <taxon>Pezizomycotina</taxon>
        <taxon>Eurotiomycetes</taxon>
        <taxon>Eurotiomycetidae</taxon>
        <taxon>Eurotiales</taxon>
        <taxon>Aspergillaceae</taxon>
        <taxon>Penicillium</taxon>
        <taxon>Penicillium chrysogenum species complex</taxon>
    </lineage>
</organism>
<name>B6HB49_PENRW</name>
<feature type="region of interest" description="Disordered" evidence="1">
    <location>
        <begin position="324"/>
        <end position="343"/>
    </location>
</feature>
<dbReference type="AlphaFoldDB" id="B6HB49"/>
<feature type="region of interest" description="Disordered" evidence="1">
    <location>
        <begin position="353"/>
        <end position="384"/>
    </location>
</feature>
<dbReference type="Pfam" id="PF13391">
    <property type="entry name" value="HNH_2"/>
    <property type="match status" value="1"/>
</dbReference>
<sequence>MYYLSGFHQGAVITIEGLFSGQILMSHFEGISFLGCILLSSSTAQRKRHDTVLSLTPQIPISTPECKRLSEFPQILLRRDNHRCVASAYMDMDFWEEARLSDDIPVGLTGTLVSFHIHMPGGKPPYVSFLFRQTMINRVNVWTLLYKTFPALRNTIYAETINDPSNRMTLLTDLHTWFGDFRLAFEVIDRSNEYKVLTFKRAPTTVEPLIPDKVTFMNAAPEDISLPSPVLLYCHCVITKILYASGMGKVVEKSMCEWEDLKQGPGSYALRKDGKSDVDKFFGCQTMGLWRIFFDNLNGYTIEPIYLMFIEPYGSITSPTESYASGVNTSPNLPSQNSHPPNQQKIIMSSLKDQHRYRSVDPKTRPPRPVQQPAPRLPKGVDDIRKTKEYKAAARRWTSTIVGLPIVMYTSWILYERLYGGKSPKRLGDQGQKD</sequence>
<dbReference type="HOGENOM" id="CLU_631769_0_0_1"/>
<dbReference type="InterPro" id="IPR003615">
    <property type="entry name" value="HNH_nuc"/>
</dbReference>
<dbReference type="OrthoDB" id="3784821at2759"/>
<evidence type="ECO:0000313" key="3">
    <source>
        <dbReference type="EMBL" id="CAP94504.1"/>
    </source>
</evidence>
<keyword evidence="4" id="KW-1185">Reference proteome</keyword>
<evidence type="ECO:0000313" key="4">
    <source>
        <dbReference type="Proteomes" id="UP000000724"/>
    </source>
</evidence>
<proteinExistence type="predicted"/>
<protein>
    <submittedName>
        <fullName evidence="3">Pc18g02800 protein</fullName>
    </submittedName>
</protein>
<gene>
    <name evidence="3" type="ORF">Pc18g02800</name>
    <name evidence="3" type="ORF">PCH_Pc18g02800</name>
</gene>
<dbReference type="BioCyc" id="PCHR:PC18G02800-MONOMER"/>
<evidence type="ECO:0000256" key="1">
    <source>
        <dbReference type="SAM" id="MobiDB-lite"/>
    </source>
</evidence>
<feature type="domain" description="HNH nuclease" evidence="2">
    <location>
        <begin position="147"/>
        <end position="186"/>
    </location>
</feature>
<accession>B6HB49</accession>
<dbReference type="Proteomes" id="UP000000724">
    <property type="component" value="Contig Pc00c18"/>
</dbReference>
<dbReference type="OMA" id="RNTIYAE"/>
<evidence type="ECO:0000259" key="2">
    <source>
        <dbReference type="Pfam" id="PF13391"/>
    </source>
</evidence>
<reference evidence="3 4" key="1">
    <citation type="journal article" date="2008" name="Nat. Biotechnol.">
        <title>Genome sequencing and analysis of the filamentous fungus Penicillium chrysogenum.</title>
        <authorList>
            <person name="van den Berg M.A."/>
            <person name="Albang R."/>
            <person name="Albermann K."/>
            <person name="Badger J.H."/>
            <person name="Daran J.-M."/>
            <person name="Driessen A.J.M."/>
            <person name="Garcia-Estrada C."/>
            <person name="Fedorova N.D."/>
            <person name="Harris D.M."/>
            <person name="Heijne W.H.M."/>
            <person name="Joardar V.S."/>
            <person name="Kiel J.A.K.W."/>
            <person name="Kovalchuk A."/>
            <person name="Martin J.F."/>
            <person name="Nierman W.C."/>
            <person name="Nijland J.G."/>
            <person name="Pronk J.T."/>
            <person name="Roubos J.A."/>
            <person name="van der Klei I.J."/>
            <person name="van Peij N.N.M.E."/>
            <person name="Veenhuis M."/>
            <person name="von Doehren H."/>
            <person name="Wagner C."/>
            <person name="Wortman J.R."/>
            <person name="Bovenberg R.A.L."/>
        </authorList>
    </citation>
    <scope>NUCLEOTIDE SEQUENCE [LARGE SCALE GENOMIC DNA]</scope>
    <source>
        <strain evidence="4">ATCC 28089 / DSM 1075 / NRRL 1951 / Wisconsin 54-1255</strain>
    </source>
</reference>
<feature type="compositionally biased region" description="Basic and acidic residues" evidence="1">
    <location>
        <begin position="353"/>
        <end position="364"/>
    </location>
</feature>
<dbReference type="EMBL" id="AM920433">
    <property type="protein sequence ID" value="CAP94504.1"/>
    <property type="molecule type" value="Genomic_DNA"/>
</dbReference>